<gene>
    <name evidence="7" type="ORF">JIP62_04795</name>
</gene>
<dbReference type="CDD" id="cd00317">
    <property type="entry name" value="cyclophilin"/>
    <property type="match status" value="1"/>
</dbReference>
<feature type="domain" description="PPIase cyclophilin-type" evidence="6">
    <location>
        <begin position="50"/>
        <end position="247"/>
    </location>
</feature>
<feature type="chain" id="PRO_5045698120" description="peptidylprolyl isomerase" evidence="5">
    <location>
        <begin position="21"/>
        <end position="297"/>
    </location>
</feature>
<dbReference type="InterPro" id="IPR044666">
    <property type="entry name" value="Cyclophilin_A-like"/>
</dbReference>
<evidence type="ECO:0000256" key="4">
    <source>
        <dbReference type="ARBA" id="ARBA00023235"/>
    </source>
</evidence>
<dbReference type="InterPro" id="IPR002130">
    <property type="entry name" value="Cyclophilin-type_PPIase_dom"/>
</dbReference>
<dbReference type="PROSITE" id="PS50072">
    <property type="entry name" value="CSA_PPIASE_2"/>
    <property type="match status" value="1"/>
</dbReference>
<comment type="similarity">
    <text evidence="1">Belongs to the cyclophilin-type PPIase family.</text>
</comment>
<dbReference type="Proteomes" id="UP000595448">
    <property type="component" value="Chromosome"/>
</dbReference>
<dbReference type="PANTHER" id="PTHR45625">
    <property type="entry name" value="PEPTIDYL-PROLYL CIS-TRANS ISOMERASE-RELATED"/>
    <property type="match status" value="1"/>
</dbReference>
<keyword evidence="3" id="KW-0697">Rotamase</keyword>
<evidence type="ECO:0000313" key="8">
    <source>
        <dbReference type="Proteomes" id="UP000595448"/>
    </source>
</evidence>
<accession>A0ABX7BR21</accession>
<evidence type="ECO:0000256" key="5">
    <source>
        <dbReference type="SAM" id="SignalP"/>
    </source>
</evidence>
<organism evidence="7 8">
    <name type="scientific">Brevundimonas vitisensis</name>
    <dbReference type="NCBI Taxonomy" id="2800818"/>
    <lineage>
        <taxon>Bacteria</taxon>
        <taxon>Pseudomonadati</taxon>
        <taxon>Pseudomonadota</taxon>
        <taxon>Alphaproteobacteria</taxon>
        <taxon>Caulobacterales</taxon>
        <taxon>Caulobacteraceae</taxon>
        <taxon>Brevundimonas</taxon>
    </lineage>
</organism>
<dbReference type="GO" id="GO:0016853">
    <property type="term" value="F:isomerase activity"/>
    <property type="evidence" value="ECO:0007669"/>
    <property type="project" value="UniProtKB-KW"/>
</dbReference>
<dbReference type="EMBL" id="CP067977">
    <property type="protein sequence ID" value="QQQ20015.1"/>
    <property type="molecule type" value="Genomic_DNA"/>
</dbReference>
<keyword evidence="8" id="KW-1185">Reference proteome</keyword>
<dbReference type="SUPFAM" id="SSF50891">
    <property type="entry name" value="Cyclophilin-like"/>
    <property type="match status" value="1"/>
</dbReference>
<evidence type="ECO:0000256" key="2">
    <source>
        <dbReference type="ARBA" id="ARBA00013194"/>
    </source>
</evidence>
<evidence type="ECO:0000256" key="1">
    <source>
        <dbReference type="ARBA" id="ARBA00007365"/>
    </source>
</evidence>
<dbReference type="PROSITE" id="PS00170">
    <property type="entry name" value="CSA_PPIASE_1"/>
    <property type="match status" value="1"/>
</dbReference>
<evidence type="ECO:0000259" key="6">
    <source>
        <dbReference type="PROSITE" id="PS50072"/>
    </source>
</evidence>
<sequence>MRVRGAIVAVVMAMGSAALAQTVPPSATQTPAPVPSGLTAADWRTVAPENLLVIDTSKGRILVELEPRVAPNHVVRIRTLADQGFYDGLKFHRVIGGFMAQTGDPLGTGLGSSDLPDIGLEAAFRRGRDTAFVPVPNSGGTALRGLVGAVPVTTQPDAQMMVTADMKVEAQTLFCAGVAGMARSSDPNSANSQFFLMMGENAALNGGYTVFGSILVGREVVQSLKQGPDAADGAVTQDPDIIVQARTAAAMPEDARPVVRVMDTRGPGFIALVESTRAARGNRFTVCDIRLPAEVVN</sequence>
<keyword evidence="4 7" id="KW-0413">Isomerase</keyword>
<dbReference type="PANTHER" id="PTHR45625:SF4">
    <property type="entry name" value="PEPTIDYLPROLYL ISOMERASE DOMAIN AND WD REPEAT-CONTAINING PROTEIN 1"/>
    <property type="match status" value="1"/>
</dbReference>
<evidence type="ECO:0000256" key="3">
    <source>
        <dbReference type="ARBA" id="ARBA00023110"/>
    </source>
</evidence>
<evidence type="ECO:0000313" key="7">
    <source>
        <dbReference type="EMBL" id="QQQ20015.1"/>
    </source>
</evidence>
<name>A0ABX7BR21_9CAUL</name>
<protein>
    <recommendedName>
        <fullName evidence="2">peptidylprolyl isomerase</fullName>
        <ecNumber evidence="2">5.2.1.8</ecNumber>
    </recommendedName>
</protein>
<proteinExistence type="inferred from homology"/>
<reference evidence="7 8" key="1">
    <citation type="submission" date="2021-01" db="EMBL/GenBank/DDBJ databases">
        <title>Brevundimonas vitis sp. nov., an bacterium isolated from grape (Vitis vinifera).</title>
        <authorList>
            <person name="Jiang L."/>
            <person name="Lee J."/>
        </authorList>
    </citation>
    <scope>NUCLEOTIDE SEQUENCE [LARGE SCALE GENOMIC DNA]</scope>
    <source>
        <strain evidence="7 8">GRTSA-9</strain>
    </source>
</reference>
<dbReference type="Pfam" id="PF00160">
    <property type="entry name" value="Pro_isomerase"/>
    <property type="match status" value="1"/>
</dbReference>
<dbReference type="EC" id="5.2.1.8" evidence="2"/>
<keyword evidence="5" id="KW-0732">Signal</keyword>
<feature type="signal peptide" evidence="5">
    <location>
        <begin position="1"/>
        <end position="20"/>
    </location>
</feature>
<dbReference type="InterPro" id="IPR020892">
    <property type="entry name" value="Cyclophilin-type_PPIase_CS"/>
</dbReference>
<dbReference type="InterPro" id="IPR029000">
    <property type="entry name" value="Cyclophilin-like_dom_sf"/>
</dbReference>
<dbReference type="Gene3D" id="2.40.100.10">
    <property type="entry name" value="Cyclophilin-like"/>
    <property type="match status" value="1"/>
</dbReference>